<dbReference type="Gene3D" id="3.90.1010.20">
    <property type="match status" value="1"/>
</dbReference>
<evidence type="ECO:0000256" key="1">
    <source>
        <dbReference type="SAM" id="Phobius"/>
    </source>
</evidence>
<keyword evidence="1" id="KW-1133">Transmembrane helix</keyword>
<dbReference type="GO" id="GO:0010181">
    <property type="term" value="F:FMN binding"/>
    <property type="evidence" value="ECO:0007669"/>
    <property type="project" value="InterPro"/>
</dbReference>
<evidence type="ECO:0000259" key="2">
    <source>
        <dbReference type="SMART" id="SM00900"/>
    </source>
</evidence>
<dbReference type="EMBL" id="CP018335">
    <property type="protein sequence ID" value="APM38920.1"/>
    <property type="molecule type" value="Genomic_DNA"/>
</dbReference>
<accession>A0A1L5F7X7</accession>
<dbReference type="RefSeq" id="WP_073538564.1">
    <property type="nucleotide sequence ID" value="NZ_CP018335.1"/>
</dbReference>
<evidence type="ECO:0000313" key="3">
    <source>
        <dbReference type="EMBL" id="APM38920.1"/>
    </source>
</evidence>
<evidence type="ECO:0000313" key="4">
    <source>
        <dbReference type="Proteomes" id="UP000184604"/>
    </source>
</evidence>
<gene>
    <name evidence="3" type="ORF">BS101_09225</name>
</gene>
<organism evidence="3 4">
    <name type="scientific">Clostridium kluyveri</name>
    <dbReference type="NCBI Taxonomy" id="1534"/>
    <lineage>
        <taxon>Bacteria</taxon>
        <taxon>Bacillati</taxon>
        <taxon>Bacillota</taxon>
        <taxon>Clostridia</taxon>
        <taxon>Eubacteriales</taxon>
        <taxon>Clostridiaceae</taxon>
        <taxon>Clostridium</taxon>
    </lineage>
</organism>
<dbReference type="GO" id="GO:0016020">
    <property type="term" value="C:membrane"/>
    <property type="evidence" value="ECO:0007669"/>
    <property type="project" value="InterPro"/>
</dbReference>
<dbReference type="Pfam" id="PF04205">
    <property type="entry name" value="FMN_bind"/>
    <property type="match status" value="1"/>
</dbReference>
<feature type="domain" description="FMN-binding" evidence="2">
    <location>
        <begin position="62"/>
        <end position="132"/>
    </location>
</feature>
<dbReference type="InterPro" id="IPR007329">
    <property type="entry name" value="FMN-bd"/>
</dbReference>
<dbReference type="OrthoDB" id="307864at2"/>
<sequence length="133" mass="14201">MSNVKKIVLSAVCIVILVVGIIGGKYLISVQKYKKAIEELKISNVDLSKVSDGKYTGSYDVGYVGAKVAVTVKNNKIVDITLLSHKNERGKPAEVIPEKVVKAQSLQVDTISGATNSSKVILKAIENALESGE</sequence>
<feature type="transmembrane region" description="Helical" evidence="1">
    <location>
        <begin position="6"/>
        <end position="28"/>
    </location>
</feature>
<proteinExistence type="predicted"/>
<dbReference type="AlphaFoldDB" id="A0A1L5F7X7"/>
<protein>
    <submittedName>
        <fullName evidence="3">FMN-binding protein</fullName>
    </submittedName>
</protein>
<keyword evidence="1" id="KW-0812">Transmembrane</keyword>
<dbReference type="Proteomes" id="UP000184604">
    <property type="component" value="Chromosome"/>
</dbReference>
<reference evidence="3 4" key="1">
    <citation type="submission" date="2016-12" db="EMBL/GenBank/DDBJ databases">
        <title>Complete genome sequence of Clostridium kluyveri JZZ isolated from the pit mud of a Chinese flavor liquor-making factory.</title>
        <authorList>
            <person name="Wang Y."/>
        </authorList>
    </citation>
    <scope>NUCLEOTIDE SEQUENCE [LARGE SCALE GENOMIC DNA]</scope>
    <source>
        <strain evidence="3 4">JZZ</strain>
    </source>
</reference>
<dbReference type="SMART" id="SM00900">
    <property type="entry name" value="FMN_bind"/>
    <property type="match status" value="1"/>
</dbReference>
<name>A0A1L5F7X7_CLOKL</name>
<keyword evidence="1" id="KW-0472">Membrane</keyword>